<name>A0ABU2BTS3_9ACTN</name>
<dbReference type="Pfam" id="PF13338">
    <property type="entry name" value="AbiEi_4"/>
    <property type="match status" value="1"/>
</dbReference>
<dbReference type="Proteomes" id="UP001183648">
    <property type="component" value="Unassembled WGS sequence"/>
</dbReference>
<proteinExistence type="predicted"/>
<accession>A0ABU2BTS3</accession>
<evidence type="ECO:0000313" key="3">
    <source>
        <dbReference type="Proteomes" id="UP001183648"/>
    </source>
</evidence>
<dbReference type="EMBL" id="JAVDYG010000001">
    <property type="protein sequence ID" value="MDR7360769.1"/>
    <property type="molecule type" value="Genomic_DNA"/>
</dbReference>
<dbReference type="InterPro" id="IPR025159">
    <property type="entry name" value="AbiEi_N"/>
</dbReference>
<dbReference type="RefSeq" id="WP_310297726.1">
    <property type="nucleotide sequence ID" value="NZ_BAAAPS010000011.1"/>
</dbReference>
<comment type="caution">
    <text evidence="2">The sequence shown here is derived from an EMBL/GenBank/DDBJ whole genome shotgun (WGS) entry which is preliminary data.</text>
</comment>
<feature type="domain" description="AbiEi antitoxin N-terminal" evidence="1">
    <location>
        <begin position="14"/>
        <end position="49"/>
    </location>
</feature>
<sequence>MKMTFDHPETDEIPIFLRREAIASGMSDAALKRAVRSGELVKVRHGAYVAGELWATADQRERHVVTARAIHRTHGERIAFSHHTAAVLHGLDLWKVGLGEVHLTRADGKHGRHAGDLIHHQGALPASEIQVIRGLPVVGPARAAVESASLLSVEQGLVTVDSVLRLGLCGIEEVEERRAATEHWPDSLGLQVVVSLADARHASVGEDRTAHLLWRANLPRPDPQYEVWEGGVLLGIVDFAWPELGVILEFDGKVKYEKHLRPGESAADAVVREKKREDRIREATGWIVIRVTWADLADPAQLVARIRRAMRRAAA</sequence>
<evidence type="ECO:0000259" key="1">
    <source>
        <dbReference type="Pfam" id="PF13338"/>
    </source>
</evidence>
<reference evidence="2 3" key="1">
    <citation type="submission" date="2023-07" db="EMBL/GenBank/DDBJ databases">
        <title>Sequencing the genomes of 1000 actinobacteria strains.</title>
        <authorList>
            <person name="Klenk H.-P."/>
        </authorList>
    </citation>
    <scope>NUCLEOTIDE SEQUENCE [LARGE SCALE GENOMIC DNA]</scope>
    <source>
        <strain evidence="2 3">DSM 19426</strain>
    </source>
</reference>
<evidence type="ECO:0000313" key="2">
    <source>
        <dbReference type="EMBL" id="MDR7360769.1"/>
    </source>
</evidence>
<keyword evidence="3" id="KW-1185">Reference proteome</keyword>
<organism evidence="2 3">
    <name type="scientific">Nocardioides marmoribigeumensis</name>
    <dbReference type="NCBI Taxonomy" id="433649"/>
    <lineage>
        <taxon>Bacteria</taxon>
        <taxon>Bacillati</taxon>
        <taxon>Actinomycetota</taxon>
        <taxon>Actinomycetes</taxon>
        <taxon>Propionibacteriales</taxon>
        <taxon>Nocardioidaceae</taxon>
        <taxon>Nocardioides</taxon>
    </lineage>
</organism>
<protein>
    <recommendedName>
        <fullName evidence="1">AbiEi antitoxin N-terminal domain-containing protein</fullName>
    </recommendedName>
</protein>
<gene>
    <name evidence="2" type="ORF">J2S63_000322</name>
</gene>